<dbReference type="Gene3D" id="1.10.510.10">
    <property type="entry name" value="Transferase(Phosphotransferase) domain 1"/>
    <property type="match status" value="1"/>
</dbReference>
<dbReference type="InterPro" id="IPR008271">
    <property type="entry name" value="Ser/Thr_kinase_AS"/>
</dbReference>
<evidence type="ECO:0000256" key="2">
    <source>
        <dbReference type="ARBA" id="ARBA00022737"/>
    </source>
</evidence>
<dbReference type="GO" id="GO:0004674">
    <property type="term" value="F:protein serine/threonine kinase activity"/>
    <property type="evidence" value="ECO:0007669"/>
    <property type="project" value="UniProtKB-KW"/>
</dbReference>
<keyword evidence="9" id="KW-0418">Kinase</keyword>
<dbReference type="SUPFAM" id="SSF50978">
    <property type="entry name" value="WD40 repeat-like"/>
    <property type="match status" value="1"/>
</dbReference>
<dbReference type="PROSITE" id="PS50082">
    <property type="entry name" value="WD_REPEATS_2"/>
    <property type="match status" value="4"/>
</dbReference>
<dbReference type="Pfam" id="PF07676">
    <property type="entry name" value="PD40"/>
    <property type="match status" value="1"/>
</dbReference>
<dbReference type="InterPro" id="IPR017441">
    <property type="entry name" value="Protein_kinase_ATP_BS"/>
</dbReference>
<dbReference type="SMART" id="SM00320">
    <property type="entry name" value="WD40"/>
    <property type="match status" value="7"/>
</dbReference>
<dbReference type="Gene3D" id="2.130.10.10">
    <property type="entry name" value="YVTN repeat-like/Quinoprotein amine dehydrogenase"/>
    <property type="match status" value="2"/>
</dbReference>
<keyword evidence="9" id="KW-0808">Transferase</keyword>
<dbReference type="Gene3D" id="3.30.200.20">
    <property type="entry name" value="Phosphorylase Kinase, domain 1"/>
    <property type="match status" value="1"/>
</dbReference>
<evidence type="ECO:0000256" key="5">
    <source>
        <dbReference type="PROSITE-ProRule" id="PRU00221"/>
    </source>
</evidence>
<dbReference type="InterPro" id="IPR019775">
    <property type="entry name" value="WD40_repeat_CS"/>
</dbReference>
<keyword evidence="7" id="KW-0812">Transmembrane</keyword>
<evidence type="ECO:0000256" key="7">
    <source>
        <dbReference type="SAM" id="Phobius"/>
    </source>
</evidence>
<dbReference type="CDD" id="cd14014">
    <property type="entry name" value="STKc_PknB_like"/>
    <property type="match status" value="1"/>
</dbReference>
<dbReference type="RefSeq" id="WP_203007158.1">
    <property type="nucleotide sequence ID" value="NZ_JADWYU010000163.1"/>
</dbReference>
<dbReference type="SMART" id="SM00220">
    <property type="entry name" value="S_TKc"/>
    <property type="match status" value="1"/>
</dbReference>
<sequence length="760" mass="78800">MFTASETPSVLGQVGPYQLERRLGAGGMGAVYLGRGPGGEQVAVKVIRPDLARHPQFRARFRREADAARRVQPFCTAAVVAADTEGPVPFIASEFVDGPSLHERIRRGGPLGPTDLHRLAVATATALAAIHAAGVVHRDLKPANVMLSPLGPRVIDFGIAVARDETAALTQHSGIIGTPAYMSPEQASGGAVGPASDIFAWAGLILAAATGRQPFGGPDTPVPLIIELILTETPALTGLDEPLRGLVERAFARDPAERPTAEELLLRLVGARPDGVAPVARPGPGNELDQDVSAMLATLAHARRGRGRRGTGRSLPRRRATRGQVALVTVIVAVLALAAVAVPLGLRADATADAALAEDLRETSRRIAAAAPRIASEDPAAAARIALAAVRAAPTPQARVALASLTGRALPKEKNYLWSAEPSPDGRLVATTSPNKTVRLWDVTASPPALLATAAHDASSYGVAFSPDGTVLATTGQDRVTRLWDVADRLAPLATMDGKDADSVMDVAFAPDGNRLATAGTDGTVHIWDVSDRRHPVPADVLSEHSDSVTAVRFSPDGQLLVTASKDDTVALWTLAPDTAPARVAIITGGGGIEGVAFSPDGRLLAVAANTDEATDEGADEVTLFDVEDPASPRRAGVAAVPADPGAEEFSAYYQTVAFSPDGLILAAGHATGEIVLWSVEDPARPAPLDRLPSDGVRQDVAFSADGGLLVTTANLLARLWTLDADAAAALVCADGQAPGLADRWARLLPDVPFADPCVT</sequence>
<dbReference type="PROSITE" id="PS50294">
    <property type="entry name" value="WD_REPEATS_REGION"/>
    <property type="match status" value="3"/>
</dbReference>
<comment type="caution">
    <text evidence="9">The sequence shown here is derived from an EMBL/GenBank/DDBJ whole genome shotgun (WGS) entry which is preliminary data.</text>
</comment>
<protein>
    <submittedName>
        <fullName evidence="9">Serine/threonine protein kinase</fullName>
    </submittedName>
</protein>
<dbReference type="InterPro" id="IPR000719">
    <property type="entry name" value="Prot_kinase_dom"/>
</dbReference>
<feature type="domain" description="Protein kinase" evidence="8">
    <location>
        <begin position="17"/>
        <end position="269"/>
    </location>
</feature>
<organism evidence="9 10">
    <name type="scientific">Frankia nepalensis</name>
    <dbReference type="NCBI Taxonomy" id="1836974"/>
    <lineage>
        <taxon>Bacteria</taxon>
        <taxon>Bacillati</taxon>
        <taxon>Actinomycetota</taxon>
        <taxon>Actinomycetes</taxon>
        <taxon>Frankiales</taxon>
        <taxon>Frankiaceae</taxon>
        <taxon>Frankia</taxon>
    </lineage>
</organism>
<dbReference type="GO" id="GO:0005524">
    <property type="term" value="F:ATP binding"/>
    <property type="evidence" value="ECO:0007669"/>
    <property type="project" value="UniProtKB-UniRule"/>
</dbReference>
<dbReference type="PANTHER" id="PTHR19879:SF9">
    <property type="entry name" value="TRANSCRIPTION INITIATION FACTOR TFIID SUBUNIT 5"/>
    <property type="match status" value="1"/>
</dbReference>
<keyword evidence="2" id="KW-0677">Repeat</keyword>
<dbReference type="AlphaFoldDB" id="A0A937RNZ4"/>
<dbReference type="PROSITE" id="PS00678">
    <property type="entry name" value="WD_REPEATS_1"/>
    <property type="match status" value="3"/>
</dbReference>
<evidence type="ECO:0000256" key="3">
    <source>
        <dbReference type="ARBA" id="ARBA00022741"/>
    </source>
</evidence>
<dbReference type="Proteomes" id="UP000604475">
    <property type="component" value="Unassembled WGS sequence"/>
</dbReference>
<dbReference type="InterPro" id="IPR036322">
    <property type="entry name" value="WD40_repeat_dom_sf"/>
</dbReference>
<dbReference type="PRINTS" id="PR00320">
    <property type="entry name" value="GPROTEINBRPT"/>
</dbReference>
<keyword evidence="1 5" id="KW-0853">WD repeat</keyword>
<feature type="repeat" description="WD" evidence="5">
    <location>
        <begin position="542"/>
        <end position="575"/>
    </location>
</feature>
<evidence type="ECO:0000259" key="8">
    <source>
        <dbReference type="PROSITE" id="PS50011"/>
    </source>
</evidence>
<dbReference type="Pfam" id="PF00400">
    <property type="entry name" value="WD40"/>
    <property type="match status" value="4"/>
</dbReference>
<accession>A0A937RNZ4</accession>
<dbReference type="PROSITE" id="PS00107">
    <property type="entry name" value="PROTEIN_KINASE_ATP"/>
    <property type="match status" value="1"/>
</dbReference>
<keyword evidence="4 6" id="KW-0067">ATP-binding</keyword>
<dbReference type="CDD" id="cd00200">
    <property type="entry name" value="WD40"/>
    <property type="match status" value="1"/>
</dbReference>
<dbReference type="InterPro" id="IPR011659">
    <property type="entry name" value="WD40"/>
</dbReference>
<reference evidence="9" key="1">
    <citation type="submission" date="2020-12" db="EMBL/GenBank/DDBJ databases">
        <title>Genomic characterization of non-nitrogen-fixing Frankia strains.</title>
        <authorList>
            <person name="Carlos-Shanley C."/>
            <person name="Guerra T."/>
            <person name="Hahn D."/>
        </authorList>
    </citation>
    <scope>NUCLEOTIDE SEQUENCE</scope>
    <source>
        <strain evidence="9">CN6</strain>
    </source>
</reference>
<evidence type="ECO:0000256" key="1">
    <source>
        <dbReference type="ARBA" id="ARBA00022574"/>
    </source>
</evidence>
<dbReference type="Pfam" id="PF00069">
    <property type="entry name" value="Pkinase"/>
    <property type="match status" value="1"/>
</dbReference>
<keyword evidence="9" id="KW-0723">Serine/threonine-protein kinase</keyword>
<evidence type="ECO:0000256" key="6">
    <source>
        <dbReference type="PROSITE-ProRule" id="PRU10141"/>
    </source>
</evidence>
<keyword evidence="3 6" id="KW-0547">Nucleotide-binding</keyword>
<feature type="repeat" description="WD" evidence="5">
    <location>
        <begin position="497"/>
        <end position="531"/>
    </location>
</feature>
<dbReference type="InterPro" id="IPR015943">
    <property type="entry name" value="WD40/YVTN_repeat-like_dom_sf"/>
</dbReference>
<feature type="binding site" evidence="6">
    <location>
        <position position="45"/>
    </location>
    <ligand>
        <name>ATP</name>
        <dbReference type="ChEBI" id="CHEBI:30616"/>
    </ligand>
</feature>
<name>A0A937RNZ4_9ACTN</name>
<dbReference type="SUPFAM" id="SSF56112">
    <property type="entry name" value="Protein kinase-like (PK-like)"/>
    <property type="match status" value="1"/>
</dbReference>
<feature type="repeat" description="WD" evidence="5">
    <location>
        <begin position="453"/>
        <end position="486"/>
    </location>
</feature>
<gene>
    <name evidence="9" type="ORF">I7412_35060</name>
</gene>
<keyword evidence="10" id="KW-1185">Reference proteome</keyword>
<feature type="transmembrane region" description="Helical" evidence="7">
    <location>
        <begin position="325"/>
        <end position="346"/>
    </location>
</feature>
<dbReference type="InterPro" id="IPR011009">
    <property type="entry name" value="Kinase-like_dom_sf"/>
</dbReference>
<dbReference type="PROSITE" id="PS50011">
    <property type="entry name" value="PROTEIN_KINASE_DOM"/>
    <property type="match status" value="1"/>
</dbReference>
<evidence type="ECO:0000256" key="4">
    <source>
        <dbReference type="ARBA" id="ARBA00022840"/>
    </source>
</evidence>
<evidence type="ECO:0000313" key="10">
    <source>
        <dbReference type="Proteomes" id="UP000604475"/>
    </source>
</evidence>
<keyword evidence="7" id="KW-1133">Transmembrane helix</keyword>
<dbReference type="InterPro" id="IPR020472">
    <property type="entry name" value="WD40_PAC1"/>
</dbReference>
<dbReference type="PROSITE" id="PS00108">
    <property type="entry name" value="PROTEIN_KINASE_ST"/>
    <property type="match status" value="1"/>
</dbReference>
<dbReference type="InterPro" id="IPR001680">
    <property type="entry name" value="WD40_rpt"/>
</dbReference>
<feature type="repeat" description="WD" evidence="5">
    <location>
        <begin position="410"/>
        <end position="443"/>
    </location>
</feature>
<evidence type="ECO:0000313" key="9">
    <source>
        <dbReference type="EMBL" id="MBL7632284.1"/>
    </source>
</evidence>
<proteinExistence type="predicted"/>
<keyword evidence="7" id="KW-0472">Membrane</keyword>
<dbReference type="PANTHER" id="PTHR19879">
    <property type="entry name" value="TRANSCRIPTION INITIATION FACTOR TFIID"/>
    <property type="match status" value="1"/>
</dbReference>
<dbReference type="EMBL" id="JAEACQ010000304">
    <property type="protein sequence ID" value="MBL7632284.1"/>
    <property type="molecule type" value="Genomic_DNA"/>
</dbReference>